<dbReference type="GO" id="GO:0008610">
    <property type="term" value="P:lipid biosynthetic process"/>
    <property type="evidence" value="ECO:0007669"/>
    <property type="project" value="UniProtKB-ARBA"/>
</dbReference>
<evidence type="ECO:0000259" key="2">
    <source>
        <dbReference type="PROSITE" id="PS50075"/>
    </source>
</evidence>
<dbReference type="InterPro" id="IPR001242">
    <property type="entry name" value="Condensation_dom"/>
</dbReference>
<dbReference type="SUPFAM" id="SSF52777">
    <property type="entry name" value="CoA-dependent acyltransferases"/>
    <property type="match status" value="2"/>
</dbReference>
<dbReference type="InterPro" id="IPR009081">
    <property type="entry name" value="PP-bd_ACP"/>
</dbReference>
<dbReference type="GO" id="GO:0005737">
    <property type="term" value="C:cytoplasm"/>
    <property type="evidence" value="ECO:0007669"/>
    <property type="project" value="TreeGrafter"/>
</dbReference>
<dbReference type="GO" id="GO:0003824">
    <property type="term" value="F:catalytic activity"/>
    <property type="evidence" value="ECO:0007669"/>
    <property type="project" value="InterPro"/>
</dbReference>
<dbReference type="AlphaFoldDB" id="A0A5S4EUV0"/>
<accession>A0A5S4EUV0</accession>
<dbReference type="Proteomes" id="UP000309128">
    <property type="component" value="Unassembled WGS sequence"/>
</dbReference>
<comment type="caution">
    <text evidence="3">The sequence shown here is derived from an EMBL/GenBank/DDBJ whole genome shotgun (WGS) entry which is preliminary data.</text>
</comment>
<dbReference type="GO" id="GO:0043041">
    <property type="term" value="P:amino acid activation for nonribosomal peptide biosynthetic process"/>
    <property type="evidence" value="ECO:0007669"/>
    <property type="project" value="TreeGrafter"/>
</dbReference>
<dbReference type="InterPro" id="IPR036736">
    <property type="entry name" value="ACP-like_sf"/>
</dbReference>
<gene>
    <name evidence="3" type="ORF">ETD86_52635</name>
</gene>
<proteinExistence type="predicted"/>
<reference evidence="3 4" key="1">
    <citation type="submission" date="2019-05" db="EMBL/GenBank/DDBJ databases">
        <title>Draft genome sequence of Nonomuraea turkmeniaca DSM 43926.</title>
        <authorList>
            <person name="Saricaoglu S."/>
            <person name="Isik K."/>
        </authorList>
    </citation>
    <scope>NUCLEOTIDE SEQUENCE [LARGE SCALE GENOMIC DNA]</scope>
    <source>
        <strain evidence="3 4">DSM 43926</strain>
    </source>
</reference>
<evidence type="ECO:0000256" key="1">
    <source>
        <dbReference type="ARBA" id="ARBA00001957"/>
    </source>
</evidence>
<dbReference type="Pfam" id="PF00550">
    <property type="entry name" value="PP-binding"/>
    <property type="match status" value="1"/>
</dbReference>
<evidence type="ECO:0000313" key="3">
    <source>
        <dbReference type="EMBL" id="TMR06571.1"/>
    </source>
</evidence>
<dbReference type="GO" id="GO:0044550">
    <property type="term" value="P:secondary metabolite biosynthetic process"/>
    <property type="evidence" value="ECO:0007669"/>
    <property type="project" value="TreeGrafter"/>
</dbReference>
<evidence type="ECO:0000313" key="4">
    <source>
        <dbReference type="Proteomes" id="UP000309128"/>
    </source>
</evidence>
<dbReference type="GO" id="GO:0031177">
    <property type="term" value="F:phosphopantetheine binding"/>
    <property type="evidence" value="ECO:0007669"/>
    <property type="project" value="TreeGrafter"/>
</dbReference>
<dbReference type="EMBL" id="VCKY01000413">
    <property type="protein sequence ID" value="TMR06571.1"/>
    <property type="molecule type" value="Genomic_DNA"/>
</dbReference>
<dbReference type="SUPFAM" id="SSF47336">
    <property type="entry name" value="ACP-like"/>
    <property type="match status" value="1"/>
</dbReference>
<dbReference type="PANTHER" id="PTHR45527">
    <property type="entry name" value="NONRIBOSOMAL PEPTIDE SYNTHETASE"/>
    <property type="match status" value="1"/>
</dbReference>
<organism evidence="3 4">
    <name type="scientific">Nonomuraea turkmeniaca</name>
    <dbReference type="NCBI Taxonomy" id="103838"/>
    <lineage>
        <taxon>Bacteria</taxon>
        <taxon>Bacillati</taxon>
        <taxon>Actinomycetota</taxon>
        <taxon>Actinomycetes</taxon>
        <taxon>Streptosporangiales</taxon>
        <taxon>Streptosporangiaceae</taxon>
        <taxon>Nonomuraea</taxon>
    </lineage>
</organism>
<dbReference type="Gene3D" id="3.30.559.10">
    <property type="entry name" value="Chloramphenicol acetyltransferase-like domain"/>
    <property type="match status" value="1"/>
</dbReference>
<name>A0A5S4EUV0_9ACTN</name>
<dbReference type="OrthoDB" id="3802848at2"/>
<dbReference type="Gene3D" id="1.10.1200.10">
    <property type="entry name" value="ACP-like"/>
    <property type="match status" value="1"/>
</dbReference>
<sequence>MRTCEIAMGGGRVKPLNAENALRRAWAEALGDVAACDGDFFAHGGDSLRALAVSASVLRQLGVTLDPRWLYDVPRFADALADLQARAGQKSGGAVGEIAAGPREGDHPLSFQQEGLLAWGDRFGERHHHRLAYAVAVPAGTLDGGRLRAAVALAGRRHPALRTTVYDGRQHVDDRRLELHTISSTSSAQLDAARAWCAQGFANGGPLASAALIGGAEEDVVVLAAHQLVMDPWSWGLFLREVSARYSAPDAPADNADGRVPAYSDYARWQRRYLTGAVYAEHLEFWRTVAAGFPAEGVPLPGSTVGAAPAGPAARLPVAVPAALVTDLQALGRRRDASLFHVLLALFHAAVAAWAGVPEVVVGSATANRTVPGTDQTVGFFVNGRFTRAEPARHATLADLIAGVRDGWRAGDAHQELHLEKTVFDLGVPDLVNVKFSLDSIPTLDPLPELGGRRLRPVRLAEAATARRHLAVSLSRAGGGLAGGLIYRTDLLTTGDAAALLERFHQVMCRAVTEWEGR</sequence>
<protein>
    <recommendedName>
        <fullName evidence="2">Carrier domain-containing protein</fullName>
    </recommendedName>
</protein>
<dbReference type="Gene3D" id="3.30.559.30">
    <property type="entry name" value="Nonribosomal peptide synthetase, condensation domain"/>
    <property type="match status" value="1"/>
</dbReference>
<keyword evidence="4" id="KW-1185">Reference proteome</keyword>
<dbReference type="PROSITE" id="PS50075">
    <property type="entry name" value="CARRIER"/>
    <property type="match status" value="1"/>
</dbReference>
<comment type="cofactor">
    <cofactor evidence="1">
        <name>pantetheine 4'-phosphate</name>
        <dbReference type="ChEBI" id="CHEBI:47942"/>
    </cofactor>
</comment>
<dbReference type="InterPro" id="IPR023213">
    <property type="entry name" value="CAT-like_dom_sf"/>
</dbReference>
<feature type="domain" description="Carrier" evidence="2">
    <location>
        <begin position="13"/>
        <end position="87"/>
    </location>
</feature>
<dbReference type="PANTHER" id="PTHR45527:SF1">
    <property type="entry name" value="FATTY ACID SYNTHASE"/>
    <property type="match status" value="1"/>
</dbReference>
<dbReference type="Pfam" id="PF00668">
    <property type="entry name" value="Condensation"/>
    <property type="match status" value="1"/>
</dbReference>